<evidence type="ECO:0000256" key="17">
    <source>
        <dbReference type="ARBA" id="ARBA00079458"/>
    </source>
</evidence>
<evidence type="ECO:0000256" key="12">
    <source>
        <dbReference type="ARBA" id="ARBA00023180"/>
    </source>
</evidence>
<evidence type="ECO:0000256" key="1">
    <source>
        <dbReference type="ARBA" id="ARBA00004115"/>
    </source>
</evidence>
<evidence type="ECO:0000256" key="6">
    <source>
        <dbReference type="ARBA" id="ARBA00022729"/>
    </source>
</evidence>
<proteinExistence type="inferred from homology"/>
<evidence type="ECO:0000256" key="16">
    <source>
        <dbReference type="ARBA" id="ARBA00074404"/>
    </source>
</evidence>
<dbReference type="PRINTS" id="PR00019">
    <property type="entry name" value="LEURICHRPT"/>
</dbReference>
<dbReference type="Proteomes" id="UP001732720">
    <property type="component" value="Chromosome 5"/>
</dbReference>
<dbReference type="RefSeq" id="XP_020032066.1">
    <property type="nucleotide sequence ID" value="XM_020176477.1"/>
</dbReference>
<dbReference type="SMART" id="SM00369">
    <property type="entry name" value="LRR_TYP"/>
    <property type="match status" value="12"/>
</dbReference>
<dbReference type="Gene3D" id="3.80.10.10">
    <property type="entry name" value="Ribonuclease Inhibitor"/>
    <property type="match status" value="4"/>
</dbReference>
<keyword evidence="12" id="KW-0325">Glycoprotein</keyword>
<feature type="transmembrane region" description="Helical" evidence="18">
    <location>
        <begin position="650"/>
        <end position="674"/>
    </location>
</feature>
<keyword evidence="5 18" id="KW-0812">Transmembrane</keyword>
<evidence type="ECO:0000256" key="15">
    <source>
        <dbReference type="ARBA" id="ARBA00060751"/>
    </source>
</evidence>
<dbReference type="SUPFAM" id="SSF52058">
    <property type="entry name" value="L domain-like"/>
    <property type="match status" value="1"/>
</dbReference>
<evidence type="ECO:0000256" key="13">
    <source>
        <dbReference type="ARBA" id="ARBA00023183"/>
    </source>
</evidence>
<organism evidence="22">
    <name type="scientific">Castor canadensis</name>
    <name type="common">American beaver</name>
    <dbReference type="NCBI Taxonomy" id="51338"/>
    <lineage>
        <taxon>Eukaryota</taxon>
        <taxon>Metazoa</taxon>
        <taxon>Chordata</taxon>
        <taxon>Craniata</taxon>
        <taxon>Vertebrata</taxon>
        <taxon>Euteleostomi</taxon>
        <taxon>Mammalia</taxon>
        <taxon>Eutheria</taxon>
        <taxon>Euarchontoglires</taxon>
        <taxon>Glires</taxon>
        <taxon>Rodentia</taxon>
        <taxon>Castorimorpha</taxon>
        <taxon>Castoridae</taxon>
        <taxon>Castor</taxon>
    </lineage>
</organism>
<dbReference type="FunFam" id="3.80.10.10:FF:000913">
    <property type="entry name" value="Transforming growth factor beta activator LRRC33"/>
    <property type="match status" value="1"/>
</dbReference>
<dbReference type="GO" id="GO:0005886">
    <property type="term" value="C:plasma membrane"/>
    <property type="evidence" value="ECO:0007669"/>
    <property type="project" value="UniProtKB-SubCell"/>
</dbReference>
<keyword evidence="10 18" id="KW-0472">Membrane</keyword>
<evidence type="ECO:0000256" key="8">
    <source>
        <dbReference type="ARBA" id="ARBA00022824"/>
    </source>
</evidence>
<dbReference type="PROSITE" id="PS51450">
    <property type="entry name" value="LRR"/>
    <property type="match status" value="5"/>
</dbReference>
<dbReference type="KEGG" id="ccan:109694506"/>
<dbReference type="OrthoDB" id="676979at2759"/>
<keyword evidence="6 19" id="KW-0732">Signal</keyword>
<accession>A0A8B7VKL7</accession>
<evidence type="ECO:0000313" key="22">
    <source>
        <dbReference type="RefSeq" id="XP_020032067.1"/>
    </source>
</evidence>
<dbReference type="GO" id="GO:0009986">
    <property type="term" value="C:cell surface"/>
    <property type="evidence" value="ECO:0007669"/>
    <property type="project" value="UniProtKB-ARBA"/>
</dbReference>
<evidence type="ECO:0000256" key="9">
    <source>
        <dbReference type="ARBA" id="ARBA00022989"/>
    </source>
</evidence>
<reference evidence="21 22" key="1">
    <citation type="submission" date="2025-04" db="UniProtKB">
        <authorList>
            <consortium name="RefSeq"/>
        </authorList>
    </citation>
    <scope>IDENTIFICATION</scope>
    <source>
        <tissue evidence="21 22">Leukocyte</tissue>
    </source>
</reference>
<dbReference type="FunFam" id="3.80.10.10:FF:000776">
    <property type="entry name" value="Transforming growth factor beta activator LRRC33"/>
    <property type="match status" value="1"/>
</dbReference>
<dbReference type="InterPro" id="IPR032675">
    <property type="entry name" value="LRR_dom_sf"/>
</dbReference>
<name>A0A8B7VKL7_CASCN</name>
<keyword evidence="7" id="KW-0677">Repeat</keyword>
<evidence type="ECO:0000256" key="2">
    <source>
        <dbReference type="ARBA" id="ARBA00004251"/>
    </source>
</evidence>
<feature type="signal peptide" evidence="19">
    <location>
        <begin position="1"/>
        <end position="18"/>
    </location>
</feature>
<dbReference type="FunFam" id="3.80.10.10:FF:000806">
    <property type="entry name" value="Transforming growth factor beta activator LRRC33"/>
    <property type="match status" value="1"/>
</dbReference>
<evidence type="ECO:0000256" key="19">
    <source>
        <dbReference type="SAM" id="SignalP"/>
    </source>
</evidence>
<evidence type="ECO:0000256" key="14">
    <source>
        <dbReference type="ARBA" id="ARBA00054314"/>
    </source>
</evidence>
<feature type="chain" id="PRO_5044665236" description="Transforming growth factor beta activator LRRC33" evidence="19">
    <location>
        <begin position="19"/>
        <end position="692"/>
    </location>
</feature>
<dbReference type="PANTHER" id="PTHR45712">
    <property type="entry name" value="AGAP008170-PA"/>
    <property type="match status" value="1"/>
</dbReference>
<dbReference type="GeneID" id="109694506"/>
<gene>
    <name evidence="21 22" type="primary">Nrros</name>
</gene>
<evidence type="ECO:0000256" key="18">
    <source>
        <dbReference type="SAM" id="Phobius"/>
    </source>
</evidence>
<evidence type="ECO:0000256" key="3">
    <source>
        <dbReference type="ARBA" id="ARBA00022475"/>
    </source>
</evidence>
<keyword evidence="3" id="KW-1003">Cell membrane</keyword>
<evidence type="ECO:0000256" key="7">
    <source>
        <dbReference type="ARBA" id="ARBA00022737"/>
    </source>
</evidence>
<keyword evidence="20" id="KW-1185">Reference proteome</keyword>
<evidence type="ECO:0000256" key="10">
    <source>
        <dbReference type="ARBA" id="ARBA00023136"/>
    </source>
</evidence>
<comment type="subcellular location">
    <subcellularLocation>
        <location evidence="2">Cell membrane</location>
        <topology evidence="2">Single-pass type I membrane protein</topology>
    </subcellularLocation>
    <subcellularLocation>
        <location evidence="1">Endoplasmic reticulum membrane</location>
        <topology evidence="1">Single-pass type I membrane protein</topology>
    </subcellularLocation>
</comment>
<dbReference type="InterPro" id="IPR003591">
    <property type="entry name" value="Leu-rich_rpt_typical-subtyp"/>
</dbReference>
<evidence type="ECO:0000313" key="21">
    <source>
        <dbReference type="RefSeq" id="XP_020032066.1"/>
    </source>
</evidence>
<dbReference type="InterPro" id="IPR001611">
    <property type="entry name" value="Leu-rich_rpt"/>
</dbReference>
<evidence type="ECO:0000256" key="5">
    <source>
        <dbReference type="ARBA" id="ARBA00022692"/>
    </source>
</evidence>
<dbReference type="AlphaFoldDB" id="A0A8B7VKL7"/>
<protein>
    <recommendedName>
        <fullName evidence="16">Transforming growth factor beta activator LRRC33</fullName>
    </recommendedName>
    <alternativeName>
        <fullName evidence="17">Negative regulator of reactive oxygen species</fullName>
    </alternativeName>
</protein>
<dbReference type="GO" id="GO:0050431">
    <property type="term" value="F:transforming growth factor beta binding"/>
    <property type="evidence" value="ECO:0007669"/>
    <property type="project" value="UniProtKB-ARBA"/>
</dbReference>
<keyword evidence="13" id="KW-0340">Growth factor binding</keyword>
<evidence type="ECO:0000313" key="20">
    <source>
        <dbReference type="Proteomes" id="UP001732720"/>
    </source>
</evidence>
<dbReference type="Pfam" id="PF00560">
    <property type="entry name" value="LRR_1"/>
    <property type="match status" value="1"/>
</dbReference>
<sequence>MEFLPLWLCLGFHFLTVAWRNGSGTAAATSQGGCKLLGRVADCQGQNLASVPDNLPSHSWTLILDTNPLKTLWNHSLQPYPLLESLSLHSCHLERIGRHAFREQGHLRNLGLADNCLSENYKETAAALHALPGLQKLDLSGNSLTEDMVALMLQNLSSLEAVSLARNTLMRLDDSIFEGLEHLRELDLQRNYIFEIEGGAFVGLTELRHLNLAYNNLPCIVDFSLTQLRFLNVSYNILEWFLAAREEVAFELEMLDLSHNQLLFFPLLPQCSKLHTLLLQDNNMGFYRDLYNTSSSQDMVAQFLLVDGNVTNITTVNLWEEFASSDLSALRSLDMSQNQFQYLPDGFLKKMPSLSHLNLNQNCLRMLHIQEHEPSGALTELDLSHNQLSELRLAPGLTGCLRGLRLFNLSSNQLLGVPTGLFANASNITTVDMSHNQLSLCPQPAPLDGAGPPSCVDFRNMASLKSLFLEGCGLRTLQDCPFQGTSLTHLDLSGNWGVLNGSISPLQDIAPTLQVLSLRNVGLSSNFMELDFSGFGNLRHLDLSGNSLTSFPRFGGSLALRTLDLRRNSLTALPQRAVTEQLLRSLWTVYLSQNPYDCCGVEGWGALEHLKTIADLAMVTCNLSTKVIRVMELPGGVLQDCKWEQVDMGLFYLVLILPSCLTLLVACAIIFLTFKKPLFQVIKSRCHWSSIY</sequence>
<evidence type="ECO:0000256" key="11">
    <source>
        <dbReference type="ARBA" id="ARBA00023157"/>
    </source>
</evidence>
<dbReference type="PANTHER" id="PTHR45712:SF22">
    <property type="entry name" value="INSULIN-LIKE GROWTH FACTOR-BINDING PROTEIN COMPLEX ACID LABILE SUBUNIT"/>
    <property type="match status" value="1"/>
</dbReference>
<keyword evidence="9 18" id="KW-1133">Transmembrane helix</keyword>
<keyword evidence="11" id="KW-1015">Disulfide bond</keyword>
<keyword evidence="8" id="KW-0256">Endoplasmic reticulum</keyword>
<dbReference type="SUPFAM" id="SSF52047">
    <property type="entry name" value="RNI-like"/>
    <property type="match status" value="1"/>
</dbReference>
<dbReference type="CTD" id="375387"/>
<dbReference type="Pfam" id="PF13855">
    <property type="entry name" value="LRR_8"/>
    <property type="match status" value="3"/>
</dbReference>
<comment type="similarity">
    <text evidence="15">Belongs to the LRRC32/LRRC33 family.</text>
</comment>
<dbReference type="InterPro" id="IPR050333">
    <property type="entry name" value="SLRP"/>
</dbReference>
<dbReference type="GO" id="GO:0005789">
    <property type="term" value="C:endoplasmic reticulum membrane"/>
    <property type="evidence" value="ECO:0007669"/>
    <property type="project" value="UniProtKB-SubCell"/>
</dbReference>
<comment type="function">
    <text evidence="14">Key regulator of transforming growth factor beta-1 (TGFB1) specifically required for microglia function in the nervous system. Required for activation of latent TGF-beta-1 in macrophages and microglia: associates specifically via disulfide bonds with the Latency-associated peptide (LAP), which is the regulatory chain of TGFB1, and regulates integrin-dependent activation of TGF-beta-1. TGF-beta-1 activation mediated by LRRC33/NRROS is highly localized: there is little spreading of TGF-beta-1 activated from one microglial cell to neighboring microglia, suggesting the existence of localized and selective activation of TGF-beta-1 by LRRC33/NRROS. Indirectly plays a role in Toll-like receptor (TLR) signaling: ability to inhibit TLR-mediated NF-kappa-B activation and cytokine production is probably a consequence of its role in TGF-beta-1 signaling.</text>
</comment>
<keyword evidence="4" id="KW-0433">Leucine-rich repeat</keyword>
<evidence type="ECO:0000256" key="4">
    <source>
        <dbReference type="ARBA" id="ARBA00022614"/>
    </source>
</evidence>
<dbReference type="RefSeq" id="XP_020032067.1">
    <property type="nucleotide sequence ID" value="XM_020176478.1"/>
</dbReference>